<proteinExistence type="predicted"/>
<accession>A0A0G0MNR9</accession>
<dbReference type="AlphaFoldDB" id="A0A0G0MNR9"/>
<dbReference type="InterPro" id="IPR008482">
    <property type="entry name" value="DUF763"/>
</dbReference>
<dbReference type="PATRIC" id="fig|1618569.3.peg.367"/>
<gene>
    <name evidence="1" type="ORF">US96_C0013G0008</name>
</gene>
<comment type="caution">
    <text evidence="1">The sequence shown here is derived from an EMBL/GenBank/DDBJ whole genome shotgun (WGS) entry which is preliminary data.</text>
</comment>
<protein>
    <recommendedName>
        <fullName evidence="3">DUF763 domain-containing protein</fullName>
    </recommendedName>
</protein>
<dbReference type="EMBL" id="LBUZ01000013">
    <property type="protein sequence ID" value="KKQ75314.1"/>
    <property type="molecule type" value="Genomic_DNA"/>
</dbReference>
<dbReference type="Pfam" id="PF05559">
    <property type="entry name" value="DUF763"/>
    <property type="match status" value="1"/>
</dbReference>
<evidence type="ECO:0000313" key="2">
    <source>
        <dbReference type="Proteomes" id="UP000034181"/>
    </source>
</evidence>
<dbReference type="PANTHER" id="PTHR38597:SF1">
    <property type="entry name" value="BLL3834 PROTEIN"/>
    <property type="match status" value="1"/>
</dbReference>
<evidence type="ECO:0000313" key="1">
    <source>
        <dbReference type="EMBL" id="KKQ75314.1"/>
    </source>
</evidence>
<organism evidence="1 2">
    <name type="scientific">Candidatus Woesebacteria bacterium GW2011_GWB1_38_5b</name>
    <dbReference type="NCBI Taxonomy" id="1618569"/>
    <lineage>
        <taxon>Bacteria</taxon>
        <taxon>Candidatus Woeseibacteriota</taxon>
    </lineage>
</organism>
<name>A0A0G0MNR9_9BACT</name>
<dbReference type="Proteomes" id="UP000034181">
    <property type="component" value="Unassembled WGS sequence"/>
</dbReference>
<sequence length="402" mass="45435">MKRGIATFTLDTGKCPPWLFERIVKLGRSMTDVLVEEYGPDEYIKRIADPVWFQSLGTVLAFDWNASGLTTILTAALKEAIRGRERQLGVFIAGGKGATSRKTPDQITNWGRILSLPQKTTDRLVYSSKMSAKVDSSLVQDDYTLYHHSFFFSKNGAWTVVQQGMNTGNGTARRYHWHSENPSDIDFTVEPHKGIASQIFKKRTRNLVSKKSKKNKDISIELVDSGYKTLMRDIELLRKHSGAVSRMVALKQKPSHSTIASQGLALEGYEQQEFVFAEFDGVEFKHHKVEMEDFTKSKYLEKILQRVTYETPQDFESLLSIKGVGGKTIRALSLVSEIIYGAEPSYQDPARYSFAHGGKDATPYPVDRQTYDQTIGILQHAVRKSKIGPIEKDKALRRISNR</sequence>
<dbReference type="PANTHER" id="PTHR38597">
    <property type="entry name" value="BLL3834 PROTEIN"/>
    <property type="match status" value="1"/>
</dbReference>
<reference evidence="1 2" key="1">
    <citation type="journal article" date="2015" name="Nature">
        <title>rRNA introns, odd ribosomes, and small enigmatic genomes across a large radiation of phyla.</title>
        <authorList>
            <person name="Brown C.T."/>
            <person name="Hug L.A."/>
            <person name="Thomas B.C."/>
            <person name="Sharon I."/>
            <person name="Castelle C.J."/>
            <person name="Singh A."/>
            <person name="Wilkins M.J."/>
            <person name="Williams K.H."/>
            <person name="Banfield J.F."/>
        </authorList>
    </citation>
    <scope>NUCLEOTIDE SEQUENCE [LARGE SCALE GENOMIC DNA]</scope>
</reference>
<evidence type="ECO:0008006" key="3">
    <source>
        <dbReference type="Google" id="ProtNLM"/>
    </source>
</evidence>